<feature type="signal peptide" evidence="1">
    <location>
        <begin position="1"/>
        <end position="23"/>
    </location>
</feature>
<feature type="domain" description="Fibronectin type-III" evidence="3">
    <location>
        <begin position="194"/>
        <end position="286"/>
    </location>
</feature>
<reference evidence="5" key="2">
    <citation type="submission" date="2016-04" db="EMBL/GenBank/DDBJ databases">
        <title>First Complete Genome Sequence of a Subdivision 6 Acidobacterium.</title>
        <authorList>
            <person name="Huang S."/>
            <person name="Vieira S."/>
            <person name="Bunk B."/>
            <person name="Riedel T."/>
            <person name="Sproeer C."/>
            <person name="Overmann J."/>
        </authorList>
    </citation>
    <scope>NUCLEOTIDE SEQUENCE [LARGE SCALE GENOMIC DNA]</scope>
    <source>
        <strain evidence="5">DSM 100886 HEG_-6_39</strain>
    </source>
</reference>
<dbReference type="InterPro" id="IPR000421">
    <property type="entry name" value="FA58C"/>
</dbReference>
<reference evidence="4 5" key="1">
    <citation type="journal article" date="2016" name="Genome Announc.">
        <title>First Complete Genome Sequence of a Subdivision 6 Acidobacterium Strain.</title>
        <authorList>
            <person name="Huang S."/>
            <person name="Vieira S."/>
            <person name="Bunk B."/>
            <person name="Riedel T."/>
            <person name="Sproer C."/>
            <person name="Overmann J."/>
        </authorList>
    </citation>
    <scope>NUCLEOTIDE SEQUENCE [LARGE SCALE GENOMIC DNA]</scope>
    <source>
        <strain evidence="5">DSM 100886 HEG_-6_39</strain>
    </source>
</reference>
<proteinExistence type="predicted"/>
<dbReference type="InterPro" id="IPR003961">
    <property type="entry name" value="FN3_dom"/>
</dbReference>
<feature type="chain" id="PRO_5007512089" evidence="1">
    <location>
        <begin position="24"/>
        <end position="295"/>
    </location>
</feature>
<organism evidence="4 5">
    <name type="scientific">Luteitalea pratensis</name>
    <dbReference type="NCBI Taxonomy" id="1855912"/>
    <lineage>
        <taxon>Bacteria</taxon>
        <taxon>Pseudomonadati</taxon>
        <taxon>Acidobacteriota</taxon>
        <taxon>Vicinamibacteria</taxon>
        <taxon>Vicinamibacterales</taxon>
        <taxon>Vicinamibacteraceae</taxon>
        <taxon>Luteitalea</taxon>
    </lineage>
</organism>
<sequence length="295" mass="31514" precursor="true">MLEERRTRSLVNCSLLFTLLLMAAMPLPASGQNVALARAGARASASSVYSGGRFYPPAGAIDGDRTGTNWENGGVWADDTVDQFPDWLRVDFAGARTIDRIIVTTVQDDYANPVDPGAGLTFALFGLSDFSLQYWDGAQWQEVPGGAIAGNRQVLREVNFRPLTTTSIGVLVTGALAGYSRIVEIEAYEPGGTAPAPPPPATPAASPSVRLAWDPNPEADLAGYVLVWGPSPGVYTQSWTLDATATTHEVTSLAWGSRYYFAIRAFNIAGVQSLQSDEVTVLTDPAPAYMRVDVP</sequence>
<keyword evidence="1" id="KW-0732">Signal</keyword>
<keyword evidence="5" id="KW-1185">Reference proteome</keyword>
<dbReference type="Pfam" id="PF22633">
    <property type="entry name" value="F5_F8_type_C_2"/>
    <property type="match status" value="1"/>
</dbReference>
<dbReference type="CDD" id="cd00063">
    <property type="entry name" value="FN3"/>
    <property type="match status" value="1"/>
</dbReference>
<dbReference type="KEGG" id="abac:LuPra_06206"/>
<protein>
    <submittedName>
        <fullName evidence="4">F5/8 type C domain protein</fullName>
    </submittedName>
</protein>
<dbReference type="InterPro" id="IPR013783">
    <property type="entry name" value="Ig-like_fold"/>
</dbReference>
<evidence type="ECO:0000313" key="5">
    <source>
        <dbReference type="Proteomes" id="UP000076079"/>
    </source>
</evidence>
<dbReference type="Proteomes" id="UP000076079">
    <property type="component" value="Chromosome"/>
</dbReference>
<evidence type="ECO:0000256" key="1">
    <source>
        <dbReference type="SAM" id="SignalP"/>
    </source>
</evidence>
<dbReference type="SUPFAM" id="SSF49785">
    <property type="entry name" value="Galactose-binding domain-like"/>
    <property type="match status" value="1"/>
</dbReference>
<evidence type="ECO:0000313" key="4">
    <source>
        <dbReference type="EMBL" id="AMY12922.1"/>
    </source>
</evidence>
<dbReference type="Pfam" id="PF00041">
    <property type="entry name" value="fn3"/>
    <property type="match status" value="1"/>
</dbReference>
<evidence type="ECO:0000259" key="3">
    <source>
        <dbReference type="PROSITE" id="PS50853"/>
    </source>
</evidence>
<dbReference type="PROSITE" id="PS50853">
    <property type="entry name" value="FN3"/>
    <property type="match status" value="1"/>
</dbReference>
<accession>A0A143PWH3</accession>
<evidence type="ECO:0000259" key="2">
    <source>
        <dbReference type="PROSITE" id="PS50022"/>
    </source>
</evidence>
<dbReference type="InterPro" id="IPR036116">
    <property type="entry name" value="FN3_sf"/>
</dbReference>
<dbReference type="SUPFAM" id="SSF49265">
    <property type="entry name" value="Fibronectin type III"/>
    <property type="match status" value="1"/>
</dbReference>
<dbReference type="AlphaFoldDB" id="A0A143PWH3"/>
<dbReference type="EMBL" id="CP015136">
    <property type="protein sequence ID" value="AMY12922.1"/>
    <property type="molecule type" value="Genomic_DNA"/>
</dbReference>
<dbReference type="STRING" id="1855912.LuPra_06206"/>
<name>A0A143PWH3_LUTPR</name>
<dbReference type="PROSITE" id="PS50022">
    <property type="entry name" value="FA58C_3"/>
    <property type="match status" value="1"/>
</dbReference>
<feature type="domain" description="F5/8 type C" evidence="2">
    <location>
        <begin position="29"/>
        <end position="104"/>
    </location>
</feature>
<dbReference type="Gene3D" id="2.60.40.10">
    <property type="entry name" value="Immunoglobulins"/>
    <property type="match status" value="1"/>
</dbReference>
<dbReference type="InterPro" id="IPR008979">
    <property type="entry name" value="Galactose-bd-like_sf"/>
</dbReference>
<dbReference type="OrthoDB" id="116812at2"/>
<dbReference type="SMART" id="SM00060">
    <property type="entry name" value="FN3"/>
    <property type="match status" value="1"/>
</dbReference>
<dbReference type="Gene3D" id="2.60.120.260">
    <property type="entry name" value="Galactose-binding domain-like"/>
    <property type="match status" value="1"/>
</dbReference>
<gene>
    <name evidence="4" type="ORF">LuPra_06206</name>
</gene>